<accession>H8FYA7</accession>
<dbReference type="Proteomes" id="UP000004169">
    <property type="component" value="Unassembled WGS sequence"/>
</dbReference>
<evidence type="ECO:0000313" key="2">
    <source>
        <dbReference type="Proteomes" id="UP000004169"/>
    </source>
</evidence>
<organism evidence="1 2">
    <name type="scientific">Magnetospirillum molischianum DSM 120</name>
    <dbReference type="NCBI Taxonomy" id="1150626"/>
    <lineage>
        <taxon>Bacteria</taxon>
        <taxon>Pseudomonadati</taxon>
        <taxon>Pseudomonadota</taxon>
        <taxon>Alphaproteobacteria</taxon>
        <taxon>Rhodospirillales</taxon>
        <taxon>Rhodospirillaceae</taxon>
        <taxon>Magnetospirillum</taxon>
    </lineage>
</organism>
<proteinExistence type="predicted"/>
<reference evidence="1 2" key="1">
    <citation type="journal article" date="2012" name="J. Bacteriol.">
        <title>Draft Genome Sequence of the Purple Photosynthetic Bacterium Phaeospirillum molischianum DSM120, a Particularly Versatile Bacterium.</title>
        <authorList>
            <person name="Duquesne K."/>
            <person name="Prima V."/>
            <person name="Ji B."/>
            <person name="Rouy Z."/>
            <person name="Medigue C."/>
            <person name="Talla E."/>
            <person name="Sturgis J.N."/>
        </authorList>
    </citation>
    <scope>NUCLEOTIDE SEQUENCE [LARGE SCALE GENOMIC DNA]</scope>
    <source>
        <strain evidence="2">DSM120</strain>
    </source>
</reference>
<evidence type="ECO:0000313" key="1">
    <source>
        <dbReference type="EMBL" id="CCG43345.1"/>
    </source>
</evidence>
<dbReference type="EMBL" id="CAHP01000060">
    <property type="protein sequence ID" value="CCG43345.1"/>
    <property type="molecule type" value="Genomic_DNA"/>
</dbReference>
<dbReference type="STRING" id="1150626.PHAMO_80136"/>
<name>H8FYA7_MAGML</name>
<comment type="caution">
    <text evidence="1">The sequence shown here is derived from an EMBL/GenBank/DDBJ whole genome shotgun (WGS) entry which is preliminary data.</text>
</comment>
<keyword evidence="2" id="KW-1185">Reference proteome</keyword>
<dbReference type="AlphaFoldDB" id="H8FYA7"/>
<gene>
    <name evidence="1" type="ORF">PHAMO_80136</name>
</gene>
<sequence>MRLHSHRSQECRLMKTRIVNEPASRSTTVGQIEDDLEPIAVCPGCWVCRQLDEPAIESNRLIHCAPADIDPTTVRLNVDVMGSGIVIYARRF</sequence>
<protein>
    <submittedName>
        <fullName evidence="1">Uncharacterized protein</fullName>
    </submittedName>
</protein>